<gene>
    <name evidence="1" type="ORF">APLA_LOCUS11909</name>
</gene>
<name>A0A8S1APJ2_ARCPL</name>
<sequence>MDEHSLLWTSMKGDSDLDSGLNLSRAVTAKGELIKSAARLITKPRRVYGRASRVPDCRHLAARRSDDARVVFQSPSEPPPHK</sequence>
<evidence type="ECO:0000313" key="2">
    <source>
        <dbReference type="Proteomes" id="UP000494106"/>
    </source>
</evidence>
<comment type="caution">
    <text evidence="1">The sequence shown here is derived from an EMBL/GenBank/DDBJ whole genome shotgun (WGS) entry which is preliminary data.</text>
</comment>
<evidence type="ECO:0000313" key="1">
    <source>
        <dbReference type="EMBL" id="CAB3248879.1"/>
    </source>
</evidence>
<dbReference type="AlphaFoldDB" id="A0A8S1APJ2"/>
<organism evidence="1 2">
    <name type="scientific">Arctia plantaginis</name>
    <name type="common">Wood tiger moth</name>
    <name type="synonym">Phalaena plantaginis</name>
    <dbReference type="NCBI Taxonomy" id="874455"/>
    <lineage>
        <taxon>Eukaryota</taxon>
        <taxon>Metazoa</taxon>
        <taxon>Ecdysozoa</taxon>
        <taxon>Arthropoda</taxon>
        <taxon>Hexapoda</taxon>
        <taxon>Insecta</taxon>
        <taxon>Pterygota</taxon>
        <taxon>Neoptera</taxon>
        <taxon>Endopterygota</taxon>
        <taxon>Lepidoptera</taxon>
        <taxon>Glossata</taxon>
        <taxon>Ditrysia</taxon>
        <taxon>Noctuoidea</taxon>
        <taxon>Erebidae</taxon>
        <taxon>Arctiinae</taxon>
        <taxon>Arctia</taxon>
    </lineage>
</organism>
<dbReference type="EMBL" id="CADEBC010000535">
    <property type="protein sequence ID" value="CAB3248879.1"/>
    <property type="molecule type" value="Genomic_DNA"/>
</dbReference>
<reference evidence="1 2" key="1">
    <citation type="submission" date="2020-04" db="EMBL/GenBank/DDBJ databases">
        <authorList>
            <person name="Wallbank WR R."/>
            <person name="Pardo Diaz C."/>
            <person name="Kozak K."/>
            <person name="Martin S."/>
            <person name="Jiggins C."/>
            <person name="Moest M."/>
            <person name="Warren A I."/>
            <person name="Byers J.R.P. K."/>
            <person name="Montejo-Kovacevich G."/>
            <person name="Yen C E."/>
        </authorList>
    </citation>
    <scope>NUCLEOTIDE SEQUENCE [LARGE SCALE GENOMIC DNA]</scope>
</reference>
<accession>A0A8S1APJ2</accession>
<keyword evidence="2" id="KW-1185">Reference proteome</keyword>
<proteinExistence type="predicted"/>
<dbReference type="Proteomes" id="UP000494106">
    <property type="component" value="Unassembled WGS sequence"/>
</dbReference>
<protein>
    <submittedName>
        <fullName evidence="1">Uncharacterized protein</fullName>
    </submittedName>
</protein>